<dbReference type="InterPro" id="IPR036188">
    <property type="entry name" value="FAD/NAD-bd_sf"/>
</dbReference>
<dbReference type="FunFam" id="3.50.50.60:FF:000226">
    <property type="entry name" value="Flavin-containing monooxygenase"/>
    <property type="match status" value="1"/>
</dbReference>
<sequence length="1391" mass="154013">MELSKTLLIKQENYGKWLSIREGLGVLATLQVKNLCNELMEASKTKRSVAIVGAGASGLAACKHLLARGFRPVVFESEEVAGGVWRRTLATTRLQTPAQAYRFSDFPWPAAGTEEEYPRHDEVAAYLDAYARRFGVLERVRFGSKVVSAEYVGVPEEEVAAWERWSGNGEAFGDGRGEWLLTVQHRESEATQTYKFDFVILCIGRYGIASVPTFPPKGGPEVFHGQVLHSMDYSRMDHAAAAELIRGKRVAVVGSGKSAFDTVAQCADANGSKYPCTMVYRSPQWMVDAGLVWGMNLLNITTSRLAELMVHKPGEGLLLSVLATMLTPLRWLLSKLTETYYKRHTPMQRHGMVPGYSFSRSILACRLGILPERFYDRVDDGSIVLRRCDPSFSFCAEGLVLDGATSDRVIDADVIILATGFQADRQLRDILASTWFGKIVAKSLDATVPLYRRCVHPRIPQMAIIGYAESAANIYPYEMMGKWVAHLLDGAFQLPDVARMEKSVVEWVGWAEDMRKCSGDYFRKSCIGTITTWYNDQLCHDMGYNPRRKKGLLADWIEPYGATDYAGIYRWSSRLATASAACGGACTLASTRLQTPPFVYRFSDFPWSPDVSGAEVVEYLPAYARLHGVMECVRFGCKMLAADELNSFWLEPTGILNHCRFTRLNEFSCPTCHSMRVAIVGAGASGLTSCKHALAKGFRPVVFEAGDGIGGVWRRTLASTRLQTPAFFYRFSDFPWPPDVSGDEVFPRHDQVVEYLAAYARRHGVMECVRFGCKVLAAEFAGVPDEEAAAWERWSGNGEAFGDGSGEWLLTVQNRGSETTQIHRFDFLILCIGRFSGVAHMPTFPPNRGPEVFQGQVLHSMDYSNMGHAAADELIRGKRVAVVGSGKSAFDTVAECAAANGARCPCAMICRSGRWMVNGGFVWGVSLGHLFCNRLAELMVRKPGEGLALALLAILLTPLHWIRFLADLWLEPGWIMVGCNLQMGDRVGGVHGLRGPDRDAGGPKEHLQVAGSLRHGDGARRGDPHGGVVLRHGFPPADDAVFAGQIKYDDDDDVPLPSRVSMEALASHTIAACRTAKRRPLPTQSNTPKHDRWLLSKLAETYFKMQIPMEKHGMMPEESFAGSMSGCRLGVLPDKFYDRVEEGSILIKRAISFSFCTDGLVLDDTGERVEADVVVLATGFRGDQKLKDMFVSAMFKQMVAAPLYRQCIHPRIPQMAVIGYTENLTSIYTFEMMAKWVAHLLAGAFRLPSVVRMEASAAEWDEHLLMRRHGVGGGDKPCLGAVSTWYNDKLCRDMGYEPRRKKGILAEWLQPYGPADYAAALRVGWDLGFIWRGGASDRDGRTRTPTRVPDGGFARHVRNTLAGSWNGMERVNVLTECIKLSSTVICTFLSQ</sequence>
<dbReference type="SUPFAM" id="SSF51905">
    <property type="entry name" value="FAD/NAD(P)-binding domain"/>
    <property type="match status" value="4"/>
</dbReference>
<dbReference type="EC" id="1.-.-.-" evidence="5"/>
<evidence type="ECO:0000256" key="3">
    <source>
        <dbReference type="ARBA" id="ARBA00022827"/>
    </source>
</evidence>
<organism evidence="6">
    <name type="scientific">Oryza punctata</name>
    <name type="common">Red rice</name>
    <dbReference type="NCBI Taxonomy" id="4537"/>
    <lineage>
        <taxon>Eukaryota</taxon>
        <taxon>Viridiplantae</taxon>
        <taxon>Streptophyta</taxon>
        <taxon>Embryophyta</taxon>
        <taxon>Tracheophyta</taxon>
        <taxon>Spermatophyta</taxon>
        <taxon>Magnoliopsida</taxon>
        <taxon>Liliopsida</taxon>
        <taxon>Poales</taxon>
        <taxon>Poaceae</taxon>
        <taxon>BOP clade</taxon>
        <taxon>Oryzoideae</taxon>
        <taxon>Oryzeae</taxon>
        <taxon>Oryzinae</taxon>
        <taxon>Oryza</taxon>
    </lineage>
</organism>
<dbReference type="eggNOG" id="KOG1399">
    <property type="taxonomic scope" value="Eukaryota"/>
</dbReference>
<dbReference type="STRING" id="4537.A0A0E0L924"/>
<keyword evidence="5" id="KW-0503">Monooxygenase</keyword>
<dbReference type="FunFam" id="3.50.50.60:FF:000169">
    <property type="entry name" value="Flavin-containing monooxygenase"/>
    <property type="match status" value="1"/>
</dbReference>
<keyword evidence="4 5" id="KW-0560">Oxidoreductase</keyword>
<comment type="cofactor">
    <cofactor evidence="5">
        <name>FAD</name>
        <dbReference type="ChEBI" id="CHEBI:57692"/>
    </cofactor>
</comment>
<evidence type="ECO:0000313" key="6">
    <source>
        <dbReference type="EnsemblPlants" id="OPUNC06G06240.1"/>
    </source>
</evidence>
<dbReference type="Proteomes" id="UP000026962">
    <property type="component" value="Chromosome 6"/>
</dbReference>
<dbReference type="FunFam" id="3.50.50.60:FF:000170">
    <property type="entry name" value="Flavin-containing monooxygenase"/>
    <property type="match status" value="2"/>
</dbReference>
<dbReference type="GO" id="GO:0050661">
    <property type="term" value="F:NADP binding"/>
    <property type="evidence" value="ECO:0007669"/>
    <property type="project" value="InterPro"/>
</dbReference>
<keyword evidence="3 5" id="KW-0274">FAD</keyword>
<dbReference type="PANTHER" id="PTHR23023">
    <property type="entry name" value="DIMETHYLANILINE MONOOXYGENASE"/>
    <property type="match status" value="1"/>
</dbReference>
<evidence type="ECO:0000256" key="1">
    <source>
        <dbReference type="ARBA" id="ARBA00009183"/>
    </source>
</evidence>
<dbReference type="InterPro" id="IPR050346">
    <property type="entry name" value="FMO-like"/>
</dbReference>
<name>A0A0E0L924_ORYPU</name>
<evidence type="ECO:0000256" key="5">
    <source>
        <dbReference type="RuleBase" id="RU361177"/>
    </source>
</evidence>
<evidence type="ECO:0000256" key="2">
    <source>
        <dbReference type="ARBA" id="ARBA00022630"/>
    </source>
</evidence>
<dbReference type="Gene3D" id="3.50.50.60">
    <property type="entry name" value="FAD/NAD(P)-binding domain"/>
    <property type="match status" value="5"/>
</dbReference>
<keyword evidence="2 5" id="KW-0285">Flavoprotein</keyword>
<evidence type="ECO:0000313" key="7">
    <source>
        <dbReference type="Proteomes" id="UP000026962"/>
    </source>
</evidence>
<keyword evidence="7" id="KW-1185">Reference proteome</keyword>
<comment type="similarity">
    <text evidence="1 5">Belongs to the FMO family.</text>
</comment>
<reference evidence="6" key="2">
    <citation type="submission" date="2018-05" db="EMBL/GenBank/DDBJ databases">
        <title>OpunRS2 (Oryza punctata Reference Sequence Version 2).</title>
        <authorList>
            <person name="Zhang J."/>
            <person name="Kudrna D."/>
            <person name="Lee S."/>
            <person name="Talag J."/>
            <person name="Welchert J."/>
            <person name="Wing R.A."/>
        </authorList>
    </citation>
    <scope>NUCLEOTIDE SEQUENCE [LARGE SCALE GENOMIC DNA]</scope>
</reference>
<dbReference type="Pfam" id="PF00743">
    <property type="entry name" value="FMO-like"/>
    <property type="match status" value="3"/>
</dbReference>
<accession>A0A0E0L924</accession>
<reference evidence="6" key="1">
    <citation type="submission" date="2015-04" db="UniProtKB">
        <authorList>
            <consortium name="EnsemblPlants"/>
        </authorList>
    </citation>
    <scope>IDENTIFICATION</scope>
</reference>
<dbReference type="GO" id="GO:0050660">
    <property type="term" value="F:flavin adenine dinucleotide binding"/>
    <property type="evidence" value="ECO:0007669"/>
    <property type="project" value="InterPro"/>
</dbReference>
<dbReference type="Gramene" id="OPUNC06G06240.1">
    <property type="protein sequence ID" value="OPUNC06G06240.1"/>
    <property type="gene ID" value="OPUNC06G06240"/>
</dbReference>
<protein>
    <recommendedName>
        <fullName evidence="5">Flavin-containing monooxygenase</fullName>
        <ecNumber evidence="5">1.-.-.-</ecNumber>
    </recommendedName>
</protein>
<dbReference type="GO" id="GO:0004499">
    <property type="term" value="F:N,N-dimethylaniline monooxygenase activity"/>
    <property type="evidence" value="ECO:0007669"/>
    <property type="project" value="InterPro"/>
</dbReference>
<evidence type="ECO:0000256" key="4">
    <source>
        <dbReference type="ARBA" id="ARBA00023002"/>
    </source>
</evidence>
<dbReference type="InterPro" id="IPR020946">
    <property type="entry name" value="Flavin_mOase-like"/>
</dbReference>
<dbReference type="EnsemblPlants" id="OPUNC06G06240.1">
    <property type="protein sequence ID" value="OPUNC06G06240.1"/>
    <property type="gene ID" value="OPUNC06G06240"/>
</dbReference>
<proteinExistence type="inferred from homology"/>
<dbReference type="OMA" id="GVMECVR"/>